<accession>A0ABT2THX8</accession>
<sequence length="377" mass="45026">MNQTEFEKYKKYLPGMTKDCSKEFLKLARIIQEQVLDIWKGEDQNYYAAFVMNDSVESFLIFEDAVMTGVFEKDITEETTAALSVEEESYVLAVRQGNRNSFTLRFRELAFRIQTYQYHEVVHVWVKGEEHLRQLVYQLGIIKDKAEFLPRDCCSRKERQLIKLLEFAPLRGWYFVPWEEDSVFESTDAGIDAFLEFADLANDDILKRQVLKYQRCSKGRQRQRRRLEKRIHCMLNQSEHLPVYELLREELDEASKVYEKRSFGAAKDHIIEQKRIEIAELFEENGFHGIYPWFYKTEEKINISCRIYEEQPFVNGGTSQYRFYYFWSETEQNQKKDRAFHINEGFFQGAGRVNKIQAEDISWENLKHDMIKNVNKI</sequence>
<evidence type="ECO:0000313" key="2">
    <source>
        <dbReference type="Proteomes" id="UP001652442"/>
    </source>
</evidence>
<comment type="caution">
    <text evidence="1">The sequence shown here is derived from an EMBL/GenBank/DDBJ whole genome shotgun (WGS) entry which is preliminary data.</text>
</comment>
<dbReference type="EMBL" id="JAOQJQ010000002">
    <property type="protein sequence ID" value="MCU6761808.1"/>
    <property type="molecule type" value="Genomic_DNA"/>
</dbReference>
<organism evidence="1 2">
    <name type="scientific">Brotonthovivens ammoniilytica</name>
    <dbReference type="NCBI Taxonomy" id="2981725"/>
    <lineage>
        <taxon>Bacteria</taxon>
        <taxon>Bacillati</taxon>
        <taxon>Bacillota</taxon>
        <taxon>Clostridia</taxon>
        <taxon>Lachnospirales</taxon>
        <taxon>Lachnospiraceae</taxon>
        <taxon>Brotonthovivens</taxon>
    </lineage>
</organism>
<dbReference type="InterPro" id="IPR024538">
    <property type="entry name" value="DUF3878"/>
</dbReference>
<name>A0ABT2THX8_9FIRM</name>
<protein>
    <submittedName>
        <fullName evidence="1">DUF3878 family protein</fullName>
    </submittedName>
</protein>
<reference evidence="1 2" key="1">
    <citation type="journal article" date="2021" name="ISME Commun">
        <title>Automated analysis of genomic sequences facilitates high-throughput and comprehensive description of bacteria.</title>
        <authorList>
            <person name="Hitch T.C.A."/>
        </authorList>
    </citation>
    <scope>NUCLEOTIDE SEQUENCE [LARGE SCALE GENOMIC DNA]</scope>
    <source>
        <strain evidence="1 2">Sanger_109</strain>
    </source>
</reference>
<dbReference type="Pfam" id="PF12994">
    <property type="entry name" value="DUF3878"/>
    <property type="match status" value="1"/>
</dbReference>
<evidence type="ECO:0000313" key="1">
    <source>
        <dbReference type="EMBL" id="MCU6761808.1"/>
    </source>
</evidence>
<gene>
    <name evidence="1" type="ORF">OCV88_05570</name>
</gene>
<keyword evidence="2" id="KW-1185">Reference proteome</keyword>
<dbReference type="RefSeq" id="WP_158424590.1">
    <property type="nucleotide sequence ID" value="NZ_JAOQJQ010000002.1"/>
</dbReference>
<dbReference type="Proteomes" id="UP001652442">
    <property type="component" value="Unassembled WGS sequence"/>
</dbReference>
<proteinExistence type="predicted"/>